<dbReference type="SUPFAM" id="SSF110997">
    <property type="entry name" value="Sporulation related repeat"/>
    <property type="match status" value="1"/>
</dbReference>
<dbReference type="GO" id="GO:0032506">
    <property type="term" value="P:cytokinetic process"/>
    <property type="evidence" value="ECO:0007669"/>
    <property type="project" value="TreeGrafter"/>
</dbReference>
<dbReference type="GO" id="GO:0032153">
    <property type="term" value="C:cell division site"/>
    <property type="evidence" value="ECO:0007669"/>
    <property type="project" value="TreeGrafter"/>
</dbReference>
<evidence type="ECO:0000259" key="1">
    <source>
        <dbReference type="Pfam" id="PF05036"/>
    </source>
</evidence>
<evidence type="ECO:0000313" key="3">
    <source>
        <dbReference type="Proteomes" id="UP000241193"/>
    </source>
</evidence>
<dbReference type="PANTHER" id="PTHR38687">
    <property type="entry name" value="CELL DIVISION PROTEIN DEDD-RELATED"/>
    <property type="match status" value="1"/>
</dbReference>
<dbReference type="EMBL" id="PZKC01000009">
    <property type="protein sequence ID" value="PTD95930.1"/>
    <property type="molecule type" value="Genomic_DNA"/>
</dbReference>
<organism evidence="2 3">
    <name type="scientific">Pseudothauera lacus</name>
    <dbReference type="NCBI Taxonomy" id="2136175"/>
    <lineage>
        <taxon>Bacteria</taxon>
        <taxon>Pseudomonadati</taxon>
        <taxon>Pseudomonadota</taxon>
        <taxon>Betaproteobacteria</taxon>
        <taxon>Rhodocyclales</taxon>
        <taxon>Zoogloeaceae</taxon>
        <taxon>Pseudothauera</taxon>
    </lineage>
</organism>
<dbReference type="PANTHER" id="PTHR38687:SF1">
    <property type="entry name" value="CELL DIVISION PROTEIN DEDD"/>
    <property type="match status" value="1"/>
</dbReference>
<dbReference type="InterPro" id="IPR036680">
    <property type="entry name" value="SPOR-like_sf"/>
</dbReference>
<accession>A0A2T4IDT8</accession>
<dbReference type="RefSeq" id="WP_107493895.1">
    <property type="nucleotide sequence ID" value="NZ_PZKC01000009.1"/>
</dbReference>
<dbReference type="Pfam" id="PF05036">
    <property type="entry name" value="SPOR"/>
    <property type="match status" value="1"/>
</dbReference>
<evidence type="ECO:0000313" key="2">
    <source>
        <dbReference type="EMBL" id="PTD95930.1"/>
    </source>
</evidence>
<dbReference type="InterPro" id="IPR007730">
    <property type="entry name" value="SPOR-like_dom"/>
</dbReference>
<dbReference type="Proteomes" id="UP000241193">
    <property type="component" value="Unassembled WGS sequence"/>
</dbReference>
<sequence length="159" mass="16114">MSALREEGSARTARPLRRAALAGVAALLIGALLWLAGGDEEAPAPVAVEVPVAVPAAPPAPAPVAETPALPPLEVHEVVEVPVALAGGAGAHVLQLGVFGARENAERLQARLRSAGFEARLETRVVLGPFAERSEAEAQQAALRAAGEGVGIVVTPRAP</sequence>
<dbReference type="GO" id="GO:0042834">
    <property type="term" value="F:peptidoglycan binding"/>
    <property type="evidence" value="ECO:0007669"/>
    <property type="project" value="InterPro"/>
</dbReference>
<dbReference type="OrthoDB" id="5298834at2"/>
<protein>
    <submittedName>
        <fullName evidence="2">Sporulation protein</fullName>
    </submittedName>
</protein>
<reference evidence="2 3" key="1">
    <citation type="submission" date="2018-03" db="EMBL/GenBank/DDBJ databases">
        <authorList>
            <person name="Keele B.F."/>
        </authorList>
    </citation>
    <scope>NUCLEOTIDE SEQUENCE [LARGE SCALE GENOMIC DNA]</scope>
    <source>
        <strain evidence="2 3">D20</strain>
    </source>
</reference>
<dbReference type="InterPro" id="IPR052521">
    <property type="entry name" value="Cell_div_SPOR-domain"/>
</dbReference>
<reference evidence="2 3" key="2">
    <citation type="submission" date="2018-04" db="EMBL/GenBank/DDBJ databases">
        <title>Thauera lacus sp. nov., isolated from an saline lake in Inner Mongolia, China.</title>
        <authorList>
            <person name="Liang Q.-Y."/>
        </authorList>
    </citation>
    <scope>NUCLEOTIDE SEQUENCE [LARGE SCALE GENOMIC DNA]</scope>
    <source>
        <strain evidence="2 3">D20</strain>
    </source>
</reference>
<gene>
    <name evidence="2" type="ORF">C8261_11655</name>
</gene>
<proteinExistence type="predicted"/>
<keyword evidence="3" id="KW-1185">Reference proteome</keyword>
<dbReference type="AlphaFoldDB" id="A0A2T4IDT8"/>
<name>A0A2T4IDT8_9RHOO</name>
<feature type="domain" description="SPOR" evidence="1">
    <location>
        <begin position="89"/>
        <end position="154"/>
    </location>
</feature>
<comment type="caution">
    <text evidence="2">The sequence shown here is derived from an EMBL/GenBank/DDBJ whole genome shotgun (WGS) entry which is preliminary data.</text>
</comment>
<dbReference type="GO" id="GO:0030428">
    <property type="term" value="C:cell septum"/>
    <property type="evidence" value="ECO:0007669"/>
    <property type="project" value="TreeGrafter"/>
</dbReference>
<dbReference type="Gene3D" id="3.30.70.1070">
    <property type="entry name" value="Sporulation related repeat"/>
    <property type="match status" value="1"/>
</dbReference>